<feature type="region of interest" description="Disordered" evidence="1">
    <location>
        <begin position="187"/>
        <end position="270"/>
    </location>
</feature>
<evidence type="ECO:0000313" key="3">
    <source>
        <dbReference type="Proteomes" id="UP000298030"/>
    </source>
</evidence>
<name>A0A4Y7TBM4_COPMI</name>
<dbReference type="EMBL" id="QPFP01000018">
    <property type="protein sequence ID" value="TEB31575.1"/>
    <property type="molecule type" value="Genomic_DNA"/>
</dbReference>
<proteinExistence type="predicted"/>
<feature type="compositionally biased region" description="Basic and acidic residues" evidence="1">
    <location>
        <begin position="239"/>
        <end position="253"/>
    </location>
</feature>
<feature type="region of interest" description="Disordered" evidence="1">
    <location>
        <begin position="37"/>
        <end position="67"/>
    </location>
</feature>
<evidence type="ECO:0000313" key="2">
    <source>
        <dbReference type="EMBL" id="TEB31575.1"/>
    </source>
</evidence>
<gene>
    <name evidence="2" type="ORF">FA13DRAFT_333298</name>
</gene>
<feature type="compositionally biased region" description="Low complexity" evidence="1">
    <location>
        <begin position="41"/>
        <end position="58"/>
    </location>
</feature>
<accession>A0A4Y7TBM4</accession>
<sequence length="270" mass="29355">MSSFLVPIQSPSVCKAPQQMDPFSTVPAFIKSDPSCIEAPTTTTTSTSPNAQYRRTLPTRPPPPPPAPMLYNRRTAFSPKPARRFSTPASSSIRPLRPSQCGCDLLFCGIFPSLKIALTSPATISSFELCVQPPVSNEPAHIHVLAGVDTIHGKEGSIPGVPSAALRFPQHTPPSAVLVTHRHVNQRHPPPMALTDTSPPNESARRPRRECAYPQKARARSDVPDTQVSQRPLSSLARPDVEPRPRGCTKDTPGRGSSSRRPRRSITPYD</sequence>
<comment type="caution">
    <text evidence="2">The sequence shown here is derived from an EMBL/GenBank/DDBJ whole genome shotgun (WGS) entry which is preliminary data.</text>
</comment>
<dbReference type="AlphaFoldDB" id="A0A4Y7TBM4"/>
<reference evidence="2 3" key="1">
    <citation type="journal article" date="2019" name="Nat. Ecol. Evol.">
        <title>Megaphylogeny resolves global patterns of mushroom evolution.</title>
        <authorList>
            <person name="Varga T."/>
            <person name="Krizsan K."/>
            <person name="Foldi C."/>
            <person name="Dima B."/>
            <person name="Sanchez-Garcia M."/>
            <person name="Sanchez-Ramirez S."/>
            <person name="Szollosi G.J."/>
            <person name="Szarkandi J.G."/>
            <person name="Papp V."/>
            <person name="Albert L."/>
            <person name="Andreopoulos W."/>
            <person name="Angelini C."/>
            <person name="Antonin V."/>
            <person name="Barry K.W."/>
            <person name="Bougher N.L."/>
            <person name="Buchanan P."/>
            <person name="Buyck B."/>
            <person name="Bense V."/>
            <person name="Catcheside P."/>
            <person name="Chovatia M."/>
            <person name="Cooper J."/>
            <person name="Damon W."/>
            <person name="Desjardin D."/>
            <person name="Finy P."/>
            <person name="Geml J."/>
            <person name="Haridas S."/>
            <person name="Hughes K."/>
            <person name="Justo A."/>
            <person name="Karasinski D."/>
            <person name="Kautmanova I."/>
            <person name="Kiss B."/>
            <person name="Kocsube S."/>
            <person name="Kotiranta H."/>
            <person name="LaButti K.M."/>
            <person name="Lechner B.E."/>
            <person name="Liimatainen K."/>
            <person name="Lipzen A."/>
            <person name="Lukacs Z."/>
            <person name="Mihaltcheva S."/>
            <person name="Morgado L.N."/>
            <person name="Niskanen T."/>
            <person name="Noordeloos M.E."/>
            <person name="Ohm R.A."/>
            <person name="Ortiz-Santana B."/>
            <person name="Ovrebo C."/>
            <person name="Racz N."/>
            <person name="Riley R."/>
            <person name="Savchenko A."/>
            <person name="Shiryaev A."/>
            <person name="Soop K."/>
            <person name="Spirin V."/>
            <person name="Szebenyi C."/>
            <person name="Tomsovsky M."/>
            <person name="Tulloss R.E."/>
            <person name="Uehling J."/>
            <person name="Grigoriev I.V."/>
            <person name="Vagvolgyi C."/>
            <person name="Papp T."/>
            <person name="Martin F.M."/>
            <person name="Miettinen O."/>
            <person name="Hibbett D.S."/>
            <person name="Nagy L.G."/>
        </authorList>
    </citation>
    <scope>NUCLEOTIDE SEQUENCE [LARGE SCALE GENOMIC DNA]</scope>
    <source>
        <strain evidence="2 3">FP101781</strain>
    </source>
</reference>
<keyword evidence="3" id="KW-1185">Reference proteome</keyword>
<organism evidence="2 3">
    <name type="scientific">Coprinellus micaceus</name>
    <name type="common">Glistening ink-cap mushroom</name>
    <name type="synonym">Coprinus micaceus</name>
    <dbReference type="NCBI Taxonomy" id="71717"/>
    <lineage>
        <taxon>Eukaryota</taxon>
        <taxon>Fungi</taxon>
        <taxon>Dikarya</taxon>
        <taxon>Basidiomycota</taxon>
        <taxon>Agaricomycotina</taxon>
        <taxon>Agaricomycetes</taxon>
        <taxon>Agaricomycetidae</taxon>
        <taxon>Agaricales</taxon>
        <taxon>Agaricineae</taxon>
        <taxon>Psathyrellaceae</taxon>
        <taxon>Coprinellus</taxon>
    </lineage>
</organism>
<feature type="compositionally biased region" description="Polar residues" evidence="1">
    <location>
        <begin position="224"/>
        <end position="233"/>
    </location>
</feature>
<protein>
    <submittedName>
        <fullName evidence="2">Uncharacterized protein</fullName>
    </submittedName>
</protein>
<dbReference type="Proteomes" id="UP000298030">
    <property type="component" value="Unassembled WGS sequence"/>
</dbReference>
<evidence type="ECO:0000256" key="1">
    <source>
        <dbReference type="SAM" id="MobiDB-lite"/>
    </source>
</evidence>